<dbReference type="EMBL" id="JAMYZZ010000001">
    <property type="protein sequence ID" value="MCP1257414.1"/>
    <property type="molecule type" value="Genomic_DNA"/>
</dbReference>
<feature type="domain" description="Lipoyl-binding" evidence="13">
    <location>
        <begin position="2"/>
        <end position="77"/>
    </location>
</feature>
<keyword evidence="6 12" id="KW-0274">FAD</keyword>
<evidence type="ECO:0000256" key="5">
    <source>
        <dbReference type="ARBA" id="ARBA00022823"/>
    </source>
</evidence>
<evidence type="ECO:0000256" key="1">
    <source>
        <dbReference type="ARBA" id="ARBA00001938"/>
    </source>
</evidence>
<dbReference type="PIRSF" id="PIRSF000350">
    <property type="entry name" value="Mercury_reductase_MerA"/>
    <property type="match status" value="1"/>
</dbReference>
<dbReference type="PROSITE" id="PS00189">
    <property type="entry name" value="LIPOYL"/>
    <property type="match status" value="1"/>
</dbReference>
<dbReference type="PANTHER" id="PTHR22912:SF151">
    <property type="entry name" value="DIHYDROLIPOYL DEHYDROGENASE, MITOCHONDRIAL"/>
    <property type="match status" value="1"/>
</dbReference>
<comment type="catalytic activity">
    <reaction evidence="11 12">
        <text>N(6)-[(R)-dihydrolipoyl]-L-lysyl-[protein] + NAD(+) = N(6)-[(R)-lipoyl]-L-lysyl-[protein] + NADH + H(+)</text>
        <dbReference type="Rhea" id="RHEA:15045"/>
        <dbReference type="Rhea" id="RHEA-COMP:10474"/>
        <dbReference type="Rhea" id="RHEA-COMP:10475"/>
        <dbReference type="ChEBI" id="CHEBI:15378"/>
        <dbReference type="ChEBI" id="CHEBI:57540"/>
        <dbReference type="ChEBI" id="CHEBI:57945"/>
        <dbReference type="ChEBI" id="CHEBI:83099"/>
        <dbReference type="ChEBI" id="CHEBI:83100"/>
        <dbReference type="EC" id="1.8.1.4"/>
    </reaction>
</comment>
<protein>
    <recommendedName>
        <fullName evidence="3 12">Dihydrolipoyl dehydrogenase</fullName>
        <ecNumber evidence="3 12">1.8.1.4</ecNumber>
    </recommendedName>
</protein>
<dbReference type="PROSITE" id="PS00076">
    <property type="entry name" value="PYRIDINE_REDOX_1"/>
    <property type="match status" value="1"/>
</dbReference>
<dbReference type="Gene3D" id="2.40.50.100">
    <property type="match status" value="1"/>
</dbReference>
<evidence type="ECO:0000256" key="2">
    <source>
        <dbReference type="ARBA" id="ARBA00007532"/>
    </source>
</evidence>
<keyword evidence="15" id="KW-1185">Reference proteome</keyword>
<evidence type="ECO:0000256" key="9">
    <source>
        <dbReference type="ARBA" id="ARBA00023157"/>
    </source>
</evidence>
<dbReference type="PRINTS" id="PR00411">
    <property type="entry name" value="PNDRDTASEI"/>
</dbReference>
<dbReference type="Proteomes" id="UP001523528">
    <property type="component" value="Unassembled WGS sequence"/>
</dbReference>
<dbReference type="InterPro" id="IPR003016">
    <property type="entry name" value="2-oxoA_DH_lipoyl-BS"/>
</dbReference>
<comment type="caution">
    <text evidence="14">The sequence shown here is derived from an EMBL/GenBank/DDBJ whole genome shotgun (WGS) entry which is preliminary data.</text>
</comment>
<sequence length="573" mass="59192">MPTEIKVPTLGESVTTATVGKWLKQPGEAVKEDEPVVELETDKVSVEVPAPAAGRLENHAVKEGDEVEVGAVLALLEAGAAGKAAAPAAQAAAPAQSAPAPKAAAQAAPPAETDYDVVVIGAGPGGYVCAIRAAQLGFKVACVEKRATLGGTCLNVGCIPSKALLQSSENYHAAGHDFAAHGVLIDSVKLDLAKMQARKADIVGANVKGVEFLFKKNGITWLKGHGKVEGTGRLSVDGKPVTAKHIIIASGSDSANLPGIEVDEKVIVTSTGALELSEVPKRLVVIGGGVIGLELGSVWQRLGAEVTVVEFLDRLVPGTDNEVAAQFQKLLTKQGFKMKLGHKVTKAEKTKKAVVLSIEPSAGGTVETLEADVVLVAVGRTAASKNMGLEEAGIALDKRGRVEVDAHYATNIPGIYAIGDVIAGPMLAHKAEEEGVALAELLAGQAGHVNYDAIPGVIYTWPEVASVGFTEEQLKDKGVAYKTGKFPFLANGRARALGMTDGFVKVLADKQTDRVLGVHIIGPAAGELIAEATMAIEFGASAEDIGRVCHAHPTLSEAVKEAALGADNRAINI</sequence>
<dbReference type="InterPro" id="IPR001100">
    <property type="entry name" value="Pyr_nuc-diS_OxRdtase"/>
</dbReference>
<dbReference type="Gene3D" id="3.30.390.30">
    <property type="match status" value="1"/>
</dbReference>
<keyword evidence="4 12" id="KW-0285">Flavoprotein</keyword>
<dbReference type="InterPro" id="IPR004099">
    <property type="entry name" value="Pyr_nucl-diS_OxRdtase_dimer"/>
</dbReference>
<evidence type="ECO:0000256" key="3">
    <source>
        <dbReference type="ARBA" id="ARBA00012608"/>
    </source>
</evidence>
<organism evidence="14 15">
    <name type="scientific">Acetobacter lambici</name>
    <dbReference type="NCBI Taxonomy" id="1332824"/>
    <lineage>
        <taxon>Bacteria</taxon>
        <taxon>Pseudomonadati</taxon>
        <taxon>Pseudomonadota</taxon>
        <taxon>Alphaproteobacteria</taxon>
        <taxon>Acetobacterales</taxon>
        <taxon>Acetobacteraceae</taxon>
        <taxon>Acetobacter</taxon>
    </lineage>
</organism>
<evidence type="ECO:0000256" key="6">
    <source>
        <dbReference type="ARBA" id="ARBA00022827"/>
    </source>
</evidence>
<keyword evidence="9" id="KW-1015">Disulfide bond</keyword>
<dbReference type="InterPro" id="IPR036188">
    <property type="entry name" value="FAD/NAD-bd_sf"/>
</dbReference>
<evidence type="ECO:0000256" key="10">
    <source>
        <dbReference type="ARBA" id="ARBA00023284"/>
    </source>
</evidence>
<evidence type="ECO:0000256" key="7">
    <source>
        <dbReference type="ARBA" id="ARBA00023002"/>
    </source>
</evidence>
<dbReference type="PROSITE" id="PS50968">
    <property type="entry name" value="BIOTINYL_LIPOYL"/>
    <property type="match status" value="1"/>
</dbReference>
<evidence type="ECO:0000313" key="14">
    <source>
        <dbReference type="EMBL" id="MCP1257414.1"/>
    </source>
</evidence>
<dbReference type="SUPFAM" id="SSF51230">
    <property type="entry name" value="Single hybrid motif"/>
    <property type="match status" value="1"/>
</dbReference>
<accession>A0ABT1F0V8</accession>
<dbReference type="InterPro" id="IPR023753">
    <property type="entry name" value="FAD/NAD-binding_dom"/>
</dbReference>
<comment type="cofactor">
    <cofactor evidence="12">
        <name>FAD</name>
        <dbReference type="ChEBI" id="CHEBI:57692"/>
    </cofactor>
    <text evidence="12">Binds 1 FAD per subunit.</text>
</comment>
<reference evidence="14 15" key="1">
    <citation type="submission" date="2022-06" db="EMBL/GenBank/DDBJ databases">
        <title>Acetobacer genomes from food samples.</title>
        <authorList>
            <person name="Sombolestani A."/>
        </authorList>
    </citation>
    <scope>NUCLEOTIDE SEQUENCE [LARGE SCALE GENOMIC DNA]</scope>
    <source>
        <strain evidence="14 15">R-83285</strain>
    </source>
</reference>
<keyword evidence="8 12" id="KW-0520">NAD</keyword>
<evidence type="ECO:0000313" key="15">
    <source>
        <dbReference type="Proteomes" id="UP001523528"/>
    </source>
</evidence>
<comment type="miscellaneous">
    <text evidence="12">The active site is a redox-active disulfide bond.</text>
</comment>
<dbReference type="InterPro" id="IPR050151">
    <property type="entry name" value="Class-I_Pyr_Nuc-Dis_Oxidored"/>
</dbReference>
<dbReference type="InterPro" id="IPR006258">
    <property type="entry name" value="Lipoamide_DH"/>
</dbReference>
<gene>
    <name evidence="14" type="primary">lpdA</name>
    <name evidence="14" type="ORF">NKW50_02250</name>
</gene>
<evidence type="ECO:0000256" key="4">
    <source>
        <dbReference type="ARBA" id="ARBA00022630"/>
    </source>
</evidence>
<dbReference type="InterPro" id="IPR016156">
    <property type="entry name" value="FAD/NAD-linked_Rdtase_dimer_sf"/>
</dbReference>
<dbReference type="RefSeq" id="WP_165991323.1">
    <property type="nucleotide sequence ID" value="NZ_JAMYZY010000006.1"/>
</dbReference>
<dbReference type="PANTHER" id="PTHR22912">
    <property type="entry name" value="DISULFIDE OXIDOREDUCTASE"/>
    <property type="match status" value="1"/>
</dbReference>
<dbReference type="GO" id="GO:0004148">
    <property type="term" value="F:dihydrolipoyl dehydrogenase (NADH) activity"/>
    <property type="evidence" value="ECO:0007669"/>
    <property type="project" value="UniProtKB-EC"/>
</dbReference>
<evidence type="ECO:0000256" key="12">
    <source>
        <dbReference type="RuleBase" id="RU003692"/>
    </source>
</evidence>
<dbReference type="InterPro" id="IPR012999">
    <property type="entry name" value="Pyr_OxRdtase_I_AS"/>
</dbReference>
<keyword evidence="10 12" id="KW-0676">Redox-active center</keyword>
<dbReference type="NCBIfam" id="TIGR01350">
    <property type="entry name" value="lipoamide_DH"/>
    <property type="match status" value="1"/>
</dbReference>
<dbReference type="Gene3D" id="3.50.50.60">
    <property type="entry name" value="FAD/NAD(P)-binding domain"/>
    <property type="match status" value="2"/>
</dbReference>
<evidence type="ECO:0000256" key="11">
    <source>
        <dbReference type="ARBA" id="ARBA00049187"/>
    </source>
</evidence>
<name>A0ABT1F0V8_9PROT</name>
<comment type="cofactor">
    <cofactor evidence="1">
        <name>(R)-lipoate</name>
        <dbReference type="ChEBI" id="CHEBI:83088"/>
    </cofactor>
</comment>
<dbReference type="PRINTS" id="PR00368">
    <property type="entry name" value="FADPNR"/>
</dbReference>
<dbReference type="Pfam" id="PF00364">
    <property type="entry name" value="Biotin_lipoyl"/>
    <property type="match status" value="1"/>
</dbReference>
<dbReference type="Pfam" id="PF02852">
    <property type="entry name" value="Pyr_redox_dim"/>
    <property type="match status" value="1"/>
</dbReference>
<dbReference type="CDD" id="cd06849">
    <property type="entry name" value="lipoyl_domain"/>
    <property type="match status" value="1"/>
</dbReference>
<evidence type="ECO:0000256" key="8">
    <source>
        <dbReference type="ARBA" id="ARBA00023027"/>
    </source>
</evidence>
<dbReference type="InterPro" id="IPR011053">
    <property type="entry name" value="Single_hybrid_motif"/>
</dbReference>
<dbReference type="SUPFAM" id="SSF55424">
    <property type="entry name" value="FAD/NAD-linked reductases, dimerisation (C-terminal) domain"/>
    <property type="match status" value="1"/>
</dbReference>
<keyword evidence="5" id="KW-0450">Lipoyl</keyword>
<proteinExistence type="inferred from homology"/>
<dbReference type="Pfam" id="PF07992">
    <property type="entry name" value="Pyr_redox_2"/>
    <property type="match status" value="1"/>
</dbReference>
<dbReference type="SUPFAM" id="SSF51905">
    <property type="entry name" value="FAD/NAD(P)-binding domain"/>
    <property type="match status" value="1"/>
</dbReference>
<dbReference type="InterPro" id="IPR000089">
    <property type="entry name" value="Biotin_lipoyl"/>
</dbReference>
<keyword evidence="7 12" id="KW-0560">Oxidoreductase</keyword>
<evidence type="ECO:0000259" key="13">
    <source>
        <dbReference type="PROSITE" id="PS50968"/>
    </source>
</evidence>
<comment type="similarity">
    <text evidence="2 12">Belongs to the class-I pyridine nucleotide-disulfide oxidoreductase family.</text>
</comment>
<dbReference type="EC" id="1.8.1.4" evidence="3 12"/>